<dbReference type="EMBL" id="JAINDJ010000004">
    <property type="protein sequence ID" value="KAG9450850.1"/>
    <property type="molecule type" value="Genomic_DNA"/>
</dbReference>
<sequence length="427" mass="47975">MQTSYRHHLSLAEKAYTFLKHSPLHSHLLESLSSHFTSEAASHLLLQVQTSRPLTLRFLSWAHHHPSFFTLHPKTLAIHILTKFHLFKSAQRLVEELITDENPSCFSVFDSIKSTYTLCNSASSVIDLLIKSYCKLNCPQKALDVLHLAKSHGFMPGVLSYNSIFDVMFRLRVPISCAQELYSEMVRDGVTFNVYSYNILIRGHLSGGEFGQALEFFVEMERKGCLPNMATYNTVIDAYSKAGKIDEAFKLLLFKLYHEHPVPDEITYETLIGHCGSAEFKSRVALMKGFCMKGLMEEASRVLDSIIKKGWALNDSVYNVMIHGYSKGGNVRMALKLYKEMVAAGFVPNTICVIALVKELSNEGMSEEFSLVLQNVLRECALTEAEPAKVLVEVNHKEGNIEAVLDVLNEMAKDGLLPNSEKTAISR</sequence>
<dbReference type="Gene3D" id="1.25.40.10">
    <property type="entry name" value="Tetratricopeptide repeat domain"/>
    <property type="match status" value="2"/>
</dbReference>
<feature type="repeat" description="PPR" evidence="3">
    <location>
        <begin position="228"/>
        <end position="263"/>
    </location>
</feature>
<evidence type="ECO:0000256" key="1">
    <source>
        <dbReference type="ARBA" id="ARBA00007626"/>
    </source>
</evidence>
<comment type="caution">
    <text evidence="4">The sequence shown here is derived from an EMBL/GenBank/DDBJ whole genome shotgun (WGS) entry which is preliminary data.</text>
</comment>
<proteinExistence type="inferred from homology"/>
<keyword evidence="2" id="KW-0677">Repeat</keyword>
<organism evidence="4 5">
    <name type="scientific">Aristolochia fimbriata</name>
    <name type="common">White veined hardy Dutchman's pipe vine</name>
    <dbReference type="NCBI Taxonomy" id="158543"/>
    <lineage>
        <taxon>Eukaryota</taxon>
        <taxon>Viridiplantae</taxon>
        <taxon>Streptophyta</taxon>
        <taxon>Embryophyta</taxon>
        <taxon>Tracheophyta</taxon>
        <taxon>Spermatophyta</taxon>
        <taxon>Magnoliopsida</taxon>
        <taxon>Magnoliidae</taxon>
        <taxon>Piperales</taxon>
        <taxon>Aristolochiaceae</taxon>
        <taxon>Aristolochia</taxon>
    </lineage>
</organism>
<dbReference type="InterPro" id="IPR011990">
    <property type="entry name" value="TPR-like_helical_dom_sf"/>
</dbReference>
<dbReference type="PROSITE" id="PS51375">
    <property type="entry name" value="PPR"/>
    <property type="match status" value="3"/>
</dbReference>
<dbReference type="Pfam" id="PF13041">
    <property type="entry name" value="PPR_2"/>
    <property type="match status" value="2"/>
</dbReference>
<name>A0AAV7ERX8_ARIFI</name>
<keyword evidence="5" id="KW-1185">Reference proteome</keyword>
<dbReference type="PANTHER" id="PTHR47938">
    <property type="entry name" value="RESPIRATORY COMPLEX I CHAPERONE (CIA84), PUTATIVE (AFU_ORTHOLOGUE AFUA_2G06020)-RELATED"/>
    <property type="match status" value="1"/>
</dbReference>
<comment type="similarity">
    <text evidence="1">Belongs to the PPR family. P subfamily.</text>
</comment>
<evidence type="ECO:0000313" key="5">
    <source>
        <dbReference type="Proteomes" id="UP000825729"/>
    </source>
</evidence>
<feature type="repeat" description="PPR" evidence="3">
    <location>
        <begin position="314"/>
        <end position="348"/>
    </location>
</feature>
<evidence type="ECO:0000256" key="3">
    <source>
        <dbReference type="PROSITE-ProRule" id="PRU00708"/>
    </source>
</evidence>
<dbReference type="AlphaFoldDB" id="A0AAV7ERX8"/>
<accession>A0AAV7ERX8</accession>
<evidence type="ECO:0000313" key="4">
    <source>
        <dbReference type="EMBL" id="KAG9450850.1"/>
    </source>
</evidence>
<dbReference type="InterPro" id="IPR002885">
    <property type="entry name" value="PPR_rpt"/>
</dbReference>
<feature type="repeat" description="PPR" evidence="3">
    <location>
        <begin position="193"/>
        <end position="227"/>
    </location>
</feature>
<dbReference type="GO" id="GO:0003729">
    <property type="term" value="F:mRNA binding"/>
    <property type="evidence" value="ECO:0007669"/>
    <property type="project" value="TreeGrafter"/>
</dbReference>
<gene>
    <name evidence="4" type="ORF">H6P81_010815</name>
</gene>
<dbReference type="Proteomes" id="UP000825729">
    <property type="component" value="Unassembled WGS sequence"/>
</dbReference>
<protein>
    <recommendedName>
        <fullName evidence="6">Pentatricopeptide repeat-containing protein</fullName>
    </recommendedName>
</protein>
<dbReference type="NCBIfam" id="TIGR00756">
    <property type="entry name" value="PPR"/>
    <property type="match status" value="5"/>
</dbReference>
<evidence type="ECO:0000256" key="2">
    <source>
        <dbReference type="ARBA" id="ARBA00022737"/>
    </source>
</evidence>
<dbReference type="PANTHER" id="PTHR47938:SF35">
    <property type="entry name" value="PENTATRICOPEPTIDE REPEAT-CONTAINING PROTEIN 4, MITOCHONDRIAL-RELATED"/>
    <property type="match status" value="1"/>
</dbReference>
<reference evidence="4 5" key="1">
    <citation type="submission" date="2021-07" db="EMBL/GenBank/DDBJ databases">
        <title>The Aristolochia fimbriata genome: insights into angiosperm evolution, floral development and chemical biosynthesis.</title>
        <authorList>
            <person name="Jiao Y."/>
        </authorList>
    </citation>
    <scope>NUCLEOTIDE SEQUENCE [LARGE SCALE GENOMIC DNA]</scope>
    <source>
        <strain evidence="4">IBCAS-2021</strain>
        <tissue evidence="4">Leaf</tissue>
    </source>
</reference>
<evidence type="ECO:0008006" key="6">
    <source>
        <dbReference type="Google" id="ProtNLM"/>
    </source>
</evidence>
<dbReference type="Pfam" id="PF01535">
    <property type="entry name" value="PPR"/>
    <property type="match status" value="2"/>
</dbReference>